<dbReference type="SUPFAM" id="SSF56672">
    <property type="entry name" value="DNA/RNA polymerases"/>
    <property type="match status" value="1"/>
</dbReference>
<reference evidence="2 3" key="1">
    <citation type="submission" date="2024-01" db="EMBL/GenBank/DDBJ databases">
        <title>The complete chloroplast genome sequence of Lithospermum erythrorhizon: insights into the phylogenetic relationship among Boraginaceae species and the maternal lineages of purple gromwells.</title>
        <authorList>
            <person name="Okada T."/>
            <person name="Watanabe K."/>
        </authorList>
    </citation>
    <scope>NUCLEOTIDE SEQUENCE [LARGE SCALE GENOMIC DNA]</scope>
</reference>
<feature type="domain" description="Reverse transcriptase Ty1/copia-type" evidence="1">
    <location>
        <begin position="1"/>
        <end position="78"/>
    </location>
</feature>
<protein>
    <recommendedName>
        <fullName evidence="1">Reverse transcriptase Ty1/copia-type domain-containing protein</fullName>
    </recommendedName>
</protein>
<name>A0AAV3R1K2_LITER</name>
<evidence type="ECO:0000259" key="1">
    <source>
        <dbReference type="Pfam" id="PF07727"/>
    </source>
</evidence>
<proteinExistence type="predicted"/>
<evidence type="ECO:0000313" key="3">
    <source>
        <dbReference type="Proteomes" id="UP001454036"/>
    </source>
</evidence>
<dbReference type="Proteomes" id="UP001454036">
    <property type="component" value="Unassembled WGS sequence"/>
</dbReference>
<dbReference type="AlphaFoldDB" id="A0AAV3R1K2"/>
<sequence length="78" mass="8567">MKLPPGFTTSSSSQACHLRKSLYGLRQSPRNWFAKLTSTLRKYGFTQSHADHTLFMSTGGGCLSVLVYVDDILVAGNN</sequence>
<comment type="caution">
    <text evidence="2">The sequence shown here is derived from an EMBL/GenBank/DDBJ whole genome shotgun (WGS) entry which is preliminary data.</text>
</comment>
<evidence type="ECO:0000313" key="2">
    <source>
        <dbReference type="EMBL" id="GAA0170287.1"/>
    </source>
</evidence>
<dbReference type="InterPro" id="IPR043502">
    <property type="entry name" value="DNA/RNA_pol_sf"/>
</dbReference>
<dbReference type="PROSITE" id="PS51257">
    <property type="entry name" value="PROKAR_LIPOPROTEIN"/>
    <property type="match status" value="1"/>
</dbReference>
<organism evidence="2 3">
    <name type="scientific">Lithospermum erythrorhizon</name>
    <name type="common">Purple gromwell</name>
    <name type="synonym">Lithospermum officinale var. erythrorhizon</name>
    <dbReference type="NCBI Taxonomy" id="34254"/>
    <lineage>
        <taxon>Eukaryota</taxon>
        <taxon>Viridiplantae</taxon>
        <taxon>Streptophyta</taxon>
        <taxon>Embryophyta</taxon>
        <taxon>Tracheophyta</taxon>
        <taxon>Spermatophyta</taxon>
        <taxon>Magnoliopsida</taxon>
        <taxon>eudicotyledons</taxon>
        <taxon>Gunneridae</taxon>
        <taxon>Pentapetalae</taxon>
        <taxon>asterids</taxon>
        <taxon>lamiids</taxon>
        <taxon>Boraginales</taxon>
        <taxon>Boraginaceae</taxon>
        <taxon>Boraginoideae</taxon>
        <taxon>Lithospermeae</taxon>
        <taxon>Lithospermum</taxon>
    </lineage>
</organism>
<dbReference type="Pfam" id="PF07727">
    <property type="entry name" value="RVT_2"/>
    <property type="match status" value="1"/>
</dbReference>
<gene>
    <name evidence="2" type="ORF">LIER_24584</name>
</gene>
<dbReference type="EMBL" id="BAABME010007178">
    <property type="protein sequence ID" value="GAA0170287.1"/>
    <property type="molecule type" value="Genomic_DNA"/>
</dbReference>
<dbReference type="InterPro" id="IPR013103">
    <property type="entry name" value="RVT_2"/>
</dbReference>
<accession>A0AAV3R1K2</accession>
<keyword evidence="3" id="KW-1185">Reference proteome</keyword>